<gene>
    <name evidence="15" type="ORF">GUITHDRAFT_107763</name>
</gene>
<evidence type="ECO:0000256" key="2">
    <source>
        <dbReference type="ARBA" id="ARBA00022448"/>
    </source>
</evidence>
<keyword evidence="17" id="KW-1185">Reference proteome</keyword>
<evidence type="ECO:0000256" key="5">
    <source>
        <dbReference type="ARBA" id="ARBA00022692"/>
    </source>
</evidence>
<evidence type="ECO:0000256" key="7">
    <source>
        <dbReference type="ARBA" id="ARBA00022882"/>
    </source>
</evidence>
<dbReference type="InterPro" id="IPR050599">
    <property type="entry name" value="VDCC_alpha-1_subunit"/>
</dbReference>
<feature type="transmembrane region" description="Helical" evidence="13">
    <location>
        <begin position="190"/>
        <end position="220"/>
    </location>
</feature>
<evidence type="ECO:0000313" key="15">
    <source>
        <dbReference type="EMBL" id="EKX46559.1"/>
    </source>
</evidence>
<evidence type="ECO:0000259" key="14">
    <source>
        <dbReference type="Pfam" id="PF00520"/>
    </source>
</evidence>
<dbReference type="GO" id="GO:0005891">
    <property type="term" value="C:voltage-gated calcium channel complex"/>
    <property type="evidence" value="ECO:0007669"/>
    <property type="project" value="TreeGrafter"/>
</dbReference>
<feature type="region of interest" description="Disordered" evidence="12">
    <location>
        <begin position="1020"/>
        <end position="1039"/>
    </location>
</feature>
<keyword evidence="8 13" id="KW-1133">Transmembrane helix</keyword>
<dbReference type="EnsemblProtists" id="EKX46559">
    <property type="protein sequence ID" value="EKX46559"/>
    <property type="gene ID" value="GUITHDRAFT_107763"/>
</dbReference>
<evidence type="ECO:0000256" key="8">
    <source>
        <dbReference type="ARBA" id="ARBA00022989"/>
    </source>
</evidence>
<evidence type="ECO:0000256" key="4">
    <source>
        <dbReference type="ARBA" id="ARBA00022673"/>
    </source>
</evidence>
<dbReference type="GO" id="GO:0098703">
    <property type="term" value="P:calcium ion import across plasma membrane"/>
    <property type="evidence" value="ECO:0007669"/>
    <property type="project" value="TreeGrafter"/>
</dbReference>
<sequence>MVSLFVDRFSKQMDMERQVRNARPRALQVSRERLPQIWDQPDEDWKRRLSGMTRRKRFRGFMHACFLANFVVLLLQSYKQGQWQTRLYEVANVFFAFVFNTEALLKILSANPAVFFHDTTQCLDMFANLCIFSGIALDYMKQHTLAGSSWGSLKTFFLDPLTTSIIRSLRIFRLTHWVSVLRADFDFGTIINFLVAAAAILLELSLVLVIVIFIFGVLAVQLFGNLCSKETNTSARDSLRCLLMEEAHKLPAHVSFVDLGSAAITLFVVSMGDGWTSLMSACSISASDYPRTENYMQVVIPNLQAYQLFRNTPVGREALATAKYNLPGCVSGSELQLLSAAGIINCNKDVLACEGTCGSLASFCFFPAFFLLANVAVLAIIVAALIEQVSANELPLSGMLTTTMTMRKFHAMYWVWKRKARGRQKLGIVPDETKCHFYKTMYLESIPDKRKAAEEEAKQPVKRKTARKEKPKHVSYRQEAQPVPGKKEGEEEDAAVLAPLFETEDYEFNGGQEATVDGEFEQLLSRLRRREKSLLREWRKKAFVASDFSHFLESEQRGGLRDFLTDVEELEAIKVKCDDLVERRWQLWRSTEGKKGKGRAARTDALHTIRMLQALQKWILRDRAEEEERMELEMQSLNYVIKQDVRVQLGLEQVRVRKASLQHNSDQLLRFLQAREDQVLAFVRTHEQDPSGSLGQHAQRPEHEADEDQAAIAVSKEEILSSLGIKPLANLLRECAESGWDATDPPSLPLGSHGSLVNPREADFQPQQVQPEEAEELAKSASFSAFNHFMPGERVVVRRKDGSFSVGTVTKERPGDLVDVSLGKMEGKESSRASYAKKTLPTWMVGKFKPSTVTADLVVIKEVQTGSDDESLAENPIRTICSNAKMKMEKGNLHSAEKRLQRGMRMFPTSIEILSTYSELLQAALFSVQSLIFPLSPNQHNFCARSLAALHLLKASRTGGNIPLLPDVSDRLAPMDRRVGVAYVTSDLQDHAVSSDLEAVWASHDARRLIFFCAWSSGGGSSRPLHPRHPCLTNPVSPS</sequence>
<protein>
    <recommendedName>
        <fullName evidence="14">Ion transport domain-containing protein</fullName>
    </recommendedName>
</protein>
<reference evidence="16" key="3">
    <citation type="submission" date="2016-03" db="UniProtKB">
        <authorList>
            <consortium name="EnsemblProtists"/>
        </authorList>
    </citation>
    <scope>IDENTIFICATION</scope>
</reference>
<keyword evidence="7" id="KW-0851">Voltage-gated channel</keyword>
<organism evidence="15">
    <name type="scientific">Guillardia theta (strain CCMP2712)</name>
    <name type="common">Cryptophyte</name>
    <dbReference type="NCBI Taxonomy" id="905079"/>
    <lineage>
        <taxon>Eukaryota</taxon>
        <taxon>Cryptophyceae</taxon>
        <taxon>Pyrenomonadales</taxon>
        <taxon>Geminigeraceae</taxon>
        <taxon>Guillardia</taxon>
    </lineage>
</organism>
<dbReference type="Gene3D" id="1.10.287.70">
    <property type="match status" value="1"/>
</dbReference>
<reference evidence="15 17" key="1">
    <citation type="journal article" date="2012" name="Nature">
        <title>Algal genomes reveal evolutionary mosaicism and the fate of nucleomorphs.</title>
        <authorList>
            <consortium name="DOE Joint Genome Institute"/>
            <person name="Curtis B.A."/>
            <person name="Tanifuji G."/>
            <person name="Burki F."/>
            <person name="Gruber A."/>
            <person name="Irimia M."/>
            <person name="Maruyama S."/>
            <person name="Arias M.C."/>
            <person name="Ball S.G."/>
            <person name="Gile G.H."/>
            <person name="Hirakawa Y."/>
            <person name="Hopkins J.F."/>
            <person name="Kuo A."/>
            <person name="Rensing S.A."/>
            <person name="Schmutz J."/>
            <person name="Symeonidi A."/>
            <person name="Elias M."/>
            <person name="Eveleigh R.J."/>
            <person name="Herman E.K."/>
            <person name="Klute M.J."/>
            <person name="Nakayama T."/>
            <person name="Obornik M."/>
            <person name="Reyes-Prieto A."/>
            <person name="Armbrust E.V."/>
            <person name="Aves S.J."/>
            <person name="Beiko R.G."/>
            <person name="Coutinho P."/>
            <person name="Dacks J.B."/>
            <person name="Durnford D.G."/>
            <person name="Fast N.M."/>
            <person name="Green B.R."/>
            <person name="Grisdale C.J."/>
            <person name="Hempel F."/>
            <person name="Henrissat B."/>
            <person name="Hoppner M.P."/>
            <person name="Ishida K."/>
            <person name="Kim E."/>
            <person name="Koreny L."/>
            <person name="Kroth P.G."/>
            <person name="Liu Y."/>
            <person name="Malik S.B."/>
            <person name="Maier U.G."/>
            <person name="McRose D."/>
            <person name="Mock T."/>
            <person name="Neilson J.A."/>
            <person name="Onodera N.T."/>
            <person name="Poole A.M."/>
            <person name="Pritham E.J."/>
            <person name="Richards T.A."/>
            <person name="Rocap G."/>
            <person name="Roy S.W."/>
            <person name="Sarai C."/>
            <person name="Schaack S."/>
            <person name="Shirato S."/>
            <person name="Slamovits C.H."/>
            <person name="Spencer D.F."/>
            <person name="Suzuki S."/>
            <person name="Worden A.Z."/>
            <person name="Zauner S."/>
            <person name="Barry K."/>
            <person name="Bell C."/>
            <person name="Bharti A.K."/>
            <person name="Crow J.A."/>
            <person name="Grimwood J."/>
            <person name="Kramer R."/>
            <person name="Lindquist E."/>
            <person name="Lucas S."/>
            <person name="Salamov A."/>
            <person name="McFadden G.I."/>
            <person name="Lane C.E."/>
            <person name="Keeling P.J."/>
            <person name="Gray M.W."/>
            <person name="Grigoriev I.V."/>
            <person name="Archibald J.M."/>
        </authorList>
    </citation>
    <scope>NUCLEOTIDE SEQUENCE</scope>
    <source>
        <strain evidence="15 17">CCMP2712</strain>
    </source>
</reference>
<feature type="transmembrane region" description="Helical" evidence="13">
    <location>
        <begin position="90"/>
        <end position="110"/>
    </location>
</feature>
<dbReference type="Proteomes" id="UP000011087">
    <property type="component" value="Unassembled WGS sequence"/>
</dbReference>
<feature type="transmembrane region" description="Helical" evidence="13">
    <location>
        <begin position="58"/>
        <end position="78"/>
    </location>
</feature>
<evidence type="ECO:0000256" key="3">
    <source>
        <dbReference type="ARBA" id="ARBA00022568"/>
    </source>
</evidence>
<feature type="domain" description="Ion transport" evidence="14">
    <location>
        <begin position="58"/>
        <end position="390"/>
    </location>
</feature>
<dbReference type="EMBL" id="JH992994">
    <property type="protein sequence ID" value="EKX46559.1"/>
    <property type="molecule type" value="Genomic_DNA"/>
</dbReference>
<keyword evidence="11" id="KW-0407">Ion channel</keyword>
<dbReference type="AlphaFoldDB" id="L1JEJ6"/>
<feature type="region of interest" description="Disordered" evidence="12">
    <location>
        <begin position="686"/>
        <end position="707"/>
    </location>
</feature>
<dbReference type="HOGENOM" id="CLU_292942_0_0_1"/>
<dbReference type="SUPFAM" id="SSF81324">
    <property type="entry name" value="Voltage-gated potassium channels"/>
    <property type="match status" value="1"/>
</dbReference>
<evidence type="ECO:0000256" key="9">
    <source>
        <dbReference type="ARBA" id="ARBA00023065"/>
    </source>
</evidence>
<dbReference type="InterPro" id="IPR005821">
    <property type="entry name" value="Ion_trans_dom"/>
</dbReference>
<evidence type="ECO:0000313" key="16">
    <source>
        <dbReference type="EnsemblProtists" id="EKX46559"/>
    </source>
</evidence>
<evidence type="ECO:0000313" key="17">
    <source>
        <dbReference type="Proteomes" id="UP000011087"/>
    </source>
</evidence>
<dbReference type="PANTHER" id="PTHR45628:SF22">
    <property type="entry name" value="VOLTAGE-DEPENDENT T-TYPE CALCIUM CHANNEL SUBUNIT ALPHA"/>
    <property type="match status" value="1"/>
</dbReference>
<reference evidence="17" key="2">
    <citation type="submission" date="2012-11" db="EMBL/GenBank/DDBJ databases">
        <authorList>
            <person name="Kuo A."/>
            <person name="Curtis B.A."/>
            <person name="Tanifuji G."/>
            <person name="Burki F."/>
            <person name="Gruber A."/>
            <person name="Irimia M."/>
            <person name="Maruyama S."/>
            <person name="Arias M.C."/>
            <person name="Ball S.G."/>
            <person name="Gile G.H."/>
            <person name="Hirakawa Y."/>
            <person name="Hopkins J.F."/>
            <person name="Rensing S.A."/>
            <person name="Schmutz J."/>
            <person name="Symeonidi A."/>
            <person name="Elias M."/>
            <person name="Eveleigh R.J."/>
            <person name="Herman E.K."/>
            <person name="Klute M.J."/>
            <person name="Nakayama T."/>
            <person name="Obornik M."/>
            <person name="Reyes-Prieto A."/>
            <person name="Armbrust E.V."/>
            <person name="Aves S.J."/>
            <person name="Beiko R.G."/>
            <person name="Coutinho P."/>
            <person name="Dacks J.B."/>
            <person name="Durnford D.G."/>
            <person name="Fast N.M."/>
            <person name="Green B.R."/>
            <person name="Grisdale C."/>
            <person name="Hempe F."/>
            <person name="Henrissat B."/>
            <person name="Hoppner M.P."/>
            <person name="Ishida K.-I."/>
            <person name="Kim E."/>
            <person name="Koreny L."/>
            <person name="Kroth P.G."/>
            <person name="Liu Y."/>
            <person name="Malik S.-B."/>
            <person name="Maier U.G."/>
            <person name="McRose D."/>
            <person name="Mock T."/>
            <person name="Neilson J.A."/>
            <person name="Onodera N.T."/>
            <person name="Poole A.M."/>
            <person name="Pritham E.J."/>
            <person name="Richards T.A."/>
            <person name="Rocap G."/>
            <person name="Roy S.W."/>
            <person name="Sarai C."/>
            <person name="Schaack S."/>
            <person name="Shirato S."/>
            <person name="Slamovits C.H."/>
            <person name="Spencer D.F."/>
            <person name="Suzuki S."/>
            <person name="Worden A.Z."/>
            <person name="Zauner S."/>
            <person name="Barry K."/>
            <person name="Bell C."/>
            <person name="Bharti A.K."/>
            <person name="Crow J.A."/>
            <person name="Grimwood J."/>
            <person name="Kramer R."/>
            <person name="Lindquist E."/>
            <person name="Lucas S."/>
            <person name="Salamov A."/>
            <person name="McFadden G.I."/>
            <person name="Lane C.E."/>
            <person name="Keeling P.J."/>
            <person name="Gray M.W."/>
            <person name="Grigoriev I.V."/>
            <person name="Archibald J.M."/>
        </authorList>
    </citation>
    <scope>NUCLEOTIDE SEQUENCE</scope>
    <source>
        <strain evidence="17">CCMP2712</strain>
    </source>
</reference>
<keyword evidence="10 13" id="KW-0472">Membrane</keyword>
<evidence type="ECO:0000256" key="1">
    <source>
        <dbReference type="ARBA" id="ARBA00004141"/>
    </source>
</evidence>
<proteinExistence type="predicted"/>
<keyword evidence="5 13" id="KW-0812">Transmembrane</keyword>
<feature type="transmembrane region" description="Helical" evidence="13">
    <location>
        <begin position="363"/>
        <end position="386"/>
    </location>
</feature>
<dbReference type="InterPro" id="IPR027359">
    <property type="entry name" value="Volt_channel_dom_sf"/>
</dbReference>
<accession>L1JEJ6</accession>
<feature type="region of interest" description="Disordered" evidence="12">
    <location>
        <begin position="739"/>
        <end position="770"/>
    </location>
</feature>
<dbReference type="PaxDb" id="55529-EKX46559"/>
<keyword evidence="6" id="KW-0106">Calcium</keyword>
<keyword evidence="9" id="KW-0406">Ion transport</keyword>
<evidence type="ECO:0000256" key="12">
    <source>
        <dbReference type="SAM" id="MobiDB-lite"/>
    </source>
</evidence>
<evidence type="ECO:0000256" key="11">
    <source>
        <dbReference type="ARBA" id="ARBA00023303"/>
    </source>
</evidence>
<dbReference type="GeneID" id="17303095"/>
<dbReference type="Gene3D" id="1.20.120.350">
    <property type="entry name" value="Voltage-gated potassium channels. Chain C"/>
    <property type="match status" value="1"/>
</dbReference>
<keyword evidence="2" id="KW-0813">Transport</keyword>
<dbReference type="RefSeq" id="XP_005833539.1">
    <property type="nucleotide sequence ID" value="XM_005833482.1"/>
</dbReference>
<evidence type="ECO:0000256" key="10">
    <source>
        <dbReference type="ARBA" id="ARBA00023136"/>
    </source>
</evidence>
<keyword evidence="4" id="KW-0107">Calcium channel</keyword>
<dbReference type="PANTHER" id="PTHR45628">
    <property type="entry name" value="VOLTAGE-DEPENDENT CALCIUM CHANNEL TYPE A SUBUNIT ALPHA-1"/>
    <property type="match status" value="1"/>
</dbReference>
<comment type="subcellular location">
    <subcellularLocation>
        <location evidence="1">Membrane</location>
        <topology evidence="1">Multi-pass membrane protein</topology>
    </subcellularLocation>
</comment>
<evidence type="ECO:0000256" key="13">
    <source>
        <dbReference type="SAM" id="Phobius"/>
    </source>
</evidence>
<name>L1JEJ6_GUITC</name>
<keyword evidence="3" id="KW-0109">Calcium transport</keyword>
<evidence type="ECO:0000256" key="6">
    <source>
        <dbReference type="ARBA" id="ARBA00022837"/>
    </source>
</evidence>
<feature type="compositionally biased region" description="Basic residues" evidence="12">
    <location>
        <begin position="460"/>
        <end position="475"/>
    </location>
</feature>
<feature type="region of interest" description="Disordered" evidence="12">
    <location>
        <begin position="453"/>
        <end position="492"/>
    </location>
</feature>
<dbReference type="Pfam" id="PF00520">
    <property type="entry name" value="Ion_trans"/>
    <property type="match status" value="1"/>
</dbReference>
<dbReference type="GO" id="GO:0008331">
    <property type="term" value="F:high voltage-gated calcium channel activity"/>
    <property type="evidence" value="ECO:0007669"/>
    <property type="project" value="TreeGrafter"/>
</dbReference>
<dbReference type="KEGG" id="gtt:GUITHDRAFT_107763"/>
<dbReference type="eggNOG" id="KOG2302">
    <property type="taxonomic scope" value="Eukaryota"/>
</dbReference>